<proteinExistence type="predicted"/>
<protein>
    <submittedName>
        <fullName evidence="1">Uncharacterized protein</fullName>
    </submittedName>
</protein>
<dbReference type="EMBL" id="OX459946">
    <property type="protein sequence ID" value="CAI9153341.1"/>
    <property type="molecule type" value="Genomic_DNA"/>
</dbReference>
<name>A0ABN8XW75_RANTA</name>
<keyword evidence="2" id="KW-1185">Reference proteome</keyword>
<gene>
    <name evidence="1" type="ORF">MRATA1EN1_LOCUS2303</name>
</gene>
<organism evidence="1 2">
    <name type="scientific">Rangifer tarandus platyrhynchus</name>
    <name type="common">Svalbard reindeer</name>
    <dbReference type="NCBI Taxonomy" id="3082113"/>
    <lineage>
        <taxon>Eukaryota</taxon>
        <taxon>Metazoa</taxon>
        <taxon>Chordata</taxon>
        <taxon>Craniata</taxon>
        <taxon>Vertebrata</taxon>
        <taxon>Euteleostomi</taxon>
        <taxon>Mammalia</taxon>
        <taxon>Eutheria</taxon>
        <taxon>Laurasiatheria</taxon>
        <taxon>Artiodactyla</taxon>
        <taxon>Ruminantia</taxon>
        <taxon>Pecora</taxon>
        <taxon>Cervidae</taxon>
        <taxon>Odocoileinae</taxon>
        <taxon>Rangifer</taxon>
    </lineage>
</organism>
<dbReference type="Proteomes" id="UP001176941">
    <property type="component" value="Chromosome 10"/>
</dbReference>
<accession>A0ABN8XW75</accession>
<evidence type="ECO:0000313" key="1">
    <source>
        <dbReference type="EMBL" id="CAI9153341.1"/>
    </source>
</evidence>
<sequence length="129" mass="14230">MRTRTQIKEFFTTSHSSGTQDVFSLLSQFLHPPPPLRGEGSVSGYSNGPLLHHLMPGRTLPSTFVRRRGQARSSAVCIMSPNHLALLLSRHMRITPLWASIQPILHESTKTCQGPPAGGHIDDDLIQVN</sequence>
<evidence type="ECO:0000313" key="2">
    <source>
        <dbReference type="Proteomes" id="UP001176941"/>
    </source>
</evidence>
<reference evidence="1" key="1">
    <citation type="submission" date="2023-04" db="EMBL/GenBank/DDBJ databases">
        <authorList>
            <consortium name="ELIXIR-Norway"/>
        </authorList>
    </citation>
    <scope>NUCLEOTIDE SEQUENCE [LARGE SCALE GENOMIC DNA]</scope>
</reference>